<evidence type="ECO:0000313" key="2">
    <source>
        <dbReference type="EMBL" id="ACL60539.1"/>
    </source>
</evidence>
<accession>B8IQM7</accession>
<sequence length="206" mass="23517">MRRLTAHTINPATARHNLNGYQTNLASRASLGETADIQPFFYNRYDLAAMCSYYFPDIRTVDSIAHEFVIYGDFKADMIIGDSALARYLLVEFEDGLPNSIFNKTPKTAPDWAKRFEGAFSQVIDWLWKLDDMRSTGDFQRVFGTRDASFQALIIAGKGMNLSDQEKSRLRWRVDKLRVDSKAVSVVSLDDLVADVDFWLTKYFGV</sequence>
<evidence type="ECO:0000313" key="3">
    <source>
        <dbReference type="Proteomes" id="UP000008207"/>
    </source>
</evidence>
<organism evidence="2 3">
    <name type="scientific">Methylobacterium nodulans (strain LMG 21967 / CNCM I-2342 / ORS 2060)</name>
    <dbReference type="NCBI Taxonomy" id="460265"/>
    <lineage>
        <taxon>Bacteria</taxon>
        <taxon>Pseudomonadati</taxon>
        <taxon>Pseudomonadota</taxon>
        <taxon>Alphaproteobacteria</taxon>
        <taxon>Hyphomicrobiales</taxon>
        <taxon>Methylobacteriaceae</taxon>
        <taxon>Methylobacterium</taxon>
    </lineage>
</organism>
<dbReference type="InterPro" id="IPR025359">
    <property type="entry name" value="SduA_C"/>
</dbReference>
<dbReference type="KEGG" id="mno:Mnod_5709"/>
<dbReference type="EMBL" id="CP001349">
    <property type="protein sequence ID" value="ACL60539.1"/>
    <property type="molecule type" value="Genomic_DNA"/>
</dbReference>
<proteinExistence type="predicted"/>
<name>B8IQM7_METNO</name>
<dbReference type="HOGENOM" id="CLU_1218168_0_0_5"/>
<dbReference type="Proteomes" id="UP000008207">
    <property type="component" value="Chromosome"/>
</dbReference>
<dbReference type="RefSeq" id="WP_015932140.1">
    <property type="nucleotide sequence ID" value="NC_011894.1"/>
</dbReference>
<feature type="domain" description="Shedu protein SduA C-terminal" evidence="1">
    <location>
        <begin position="35"/>
        <end position="193"/>
    </location>
</feature>
<keyword evidence="3" id="KW-1185">Reference proteome</keyword>
<dbReference type="eggNOG" id="ENOG50343CW">
    <property type="taxonomic scope" value="Bacteria"/>
</dbReference>
<dbReference type="OrthoDB" id="280361at2"/>
<evidence type="ECO:0000259" key="1">
    <source>
        <dbReference type="Pfam" id="PF14082"/>
    </source>
</evidence>
<protein>
    <recommendedName>
        <fullName evidence="1">Shedu protein SduA C-terminal domain-containing protein</fullName>
    </recommendedName>
</protein>
<dbReference type="AlphaFoldDB" id="B8IQM7"/>
<dbReference type="Pfam" id="PF14082">
    <property type="entry name" value="SduA_C"/>
    <property type="match status" value="1"/>
</dbReference>
<reference evidence="2 3" key="1">
    <citation type="submission" date="2009-01" db="EMBL/GenBank/DDBJ databases">
        <title>Complete sequence of chromosome of Methylobacterium nodulans ORS 2060.</title>
        <authorList>
            <consortium name="US DOE Joint Genome Institute"/>
            <person name="Lucas S."/>
            <person name="Copeland A."/>
            <person name="Lapidus A."/>
            <person name="Glavina del Rio T."/>
            <person name="Dalin E."/>
            <person name="Tice H."/>
            <person name="Bruce D."/>
            <person name="Goodwin L."/>
            <person name="Pitluck S."/>
            <person name="Sims D."/>
            <person name="Brettin T."/>
            <person name="Detter J.C."/>
            <person name="Han C."/>
            <person name="Larimer F."/>
            <person name="Land M."/>
            <person name="Hauser L."/>
            <person name="Kyrpides N."/>
            <person name="Ivanova N."/>
            <person name="Marx C.J."/>
            <person name="Richardson P."/>
        </authorList>
    </citation>
    <scope>NUCLEOTIDE SEQUENCE [LARGE SCALE GENOMIC DNA]</scope>
    <source>
        <strain evidence="3">LMG 21967 / CNCM I-2342 / ORS 2060</strain>
    </source>
</reference>
<gene>
    <name evidence="2" type="ordered locus">Mnod_5709</name>
</gene>